<comment type="caution">
    <text evidence="1">The sequence shown here is derived from an EMBL/GenBank/DDBJ whole genome shotgun (WGS) entry which is preliminary data.</text>
</comment>
<dbReference type="Gene3D" id="2.40.70.10">
    <property type="entry name" value="Acid Proteases"/>
    <property type="match status" value="1"/>
</dbReference>
<dbReference type="Proteomes" id="UP001175271">
    <property type="component" value="Unassembled WGS sequence"/>
</dbReference>
<dbReference type="AlphaFoldDB" id="A0AA39H4D3"/>
<protein>
    <submittedName>
        <fullName evidence="1">Uncharacterized protein</fullName>
    </submittedName>
</protein>
<proteinExistence type="predicted"/>
<sequence>MPALAVFEARTPVSFCRESFAERLGIAMTPVAVDLHVQGGGILEFVASCEMKINITGHELNQRLLVVEDYVFDADVVIGTDIMRLLPGVCINYGDCYVEVGGTQLHFLDRLVEDDFAWFLEAFEEEQLEWLLETFSLLPVRAFE</sequence>
<evidence type="ECO:0000313" key="1">
    <source>
        <dbReference type="EMBL" id="KAK0399023.1"/>
    </source>
</evidence>
<reference evidence="1" key="1">
    <citation type="submission" date="2023-06" db="EMBL/GenBank/DDBJ databases">
        <title>Genomic analysis of the entomopathogenic nematode Steinernema hermaphroditum.</title>
        <authorList>
            <person name="Schwarz E.M."/>
            <person name="Heppert J.K."/>
            <person name="Baniya A."/>
            <person name="Schwartz H.T."/>
            <person name="Tan C.-H."/>
            <person name="Antoshechkin I."/>
            <person name="Sternberg P.W."/>
            <person name="Goodrich-Blair H."/>
            <person name="Dillman A.R."/>
        </authorList>
    </citation>
    <scope>NUCLEOTIDE SEQUENCE</scope>
    <source>
        <strain evidence="1">PS9179</strain>
        <tissue evidence="1">Whole animal</tissue>
    </source>
</reference>
<name>A0AA39H4D3_9BILA</name>
<gene>
    <name evidence="1" type="ORF">QR680_002870</name>
</gene>
<organism evidence="1 2">
    <name type="scientific">Steinernema hermaphroditum</name>
    <dbReference type="NCBI Taxonomy" id="289476"/>
    <lineage>
        <taxon>Eukaryota</taxon>
        <taxon>Metazoa</taxon>
        <taxon>Ecdysozoa</taxon>
        <taxon>Nematoda</taxon>
        <taxon>Chromadorea</taxon>
        <taxon>Rhabditida</taxon>
        <taxon>Tylenchina</taxon>
        <taxon>Panagrolaimomorpha</taxon>
        <taxon>Strongyloidoidea</taxon>
        <taxon>Steinernematidae</taxon>
        <taxon>Steinernema</taxon>
    </lineage>
</organism>
<dbReference type="EMBL" id="JAUCMV010000005">
    <property type="protein sequence ID" value="KAK0399023.1"/>
    <property type="molecule type" value="Genomic_DNA"/>
</dbReference>
<keyword evidence="2" id="KW-1185">Reference proteome</keyword>
<evidence type="ECO:0000313" key="2">
    <source>
        <dbReference type="Proteomes" id="UP001175271"/>
    </source>
</evidence>
<accession>A0AA39H4D3</accession>
<dbReference type="InterPro" id="IPR021109">
    <property type="entry name" value="Peptidase_aspartic_dom_sf"/>
</dbReference>